<comment type="subcellular location">
    <subcellularLocation>
        <location evidence="1">Nucleus</location>
    </subcellularLocation>
</comment>
<evidence type="ECO:0000256" key="9">
    <source>
        <dbReference type="ARBA" id="ARBA00025958"/>
    </source>
</evidence>
<reference evidence="12" key="1">
    <citation type="submission" date="2016-04" db="UniProtKB">
        <authorList>
            <consortium name="WormBaseParasite"/>
        </authorList>
    </citation>
    <scope>IDENTIFICATION</scope>
</reference>
<accession>A0A158R5Y0</accession>
<evidence type="ECO:0000256" key="7">
    <source>
        <dbReference type="ARBA" id="ARBA00023242"/>
    </source>
</evidence>
<evidence type="ECO:0000313" key="12">
    <source>
        <dbReference type="WBParaSite" id="SMUV_0000864101-mRNA-1"/>
    </source>
</evidence>
<dbReference type="WBParaSite" id="SMUV_0000864101-mRNA-1">
    <property type="protein sequence ID" value="SMUV_0000864101-mRNA-1"/>
    <property type="gene ID" value="SMUV_0000864101"/>
</dbReference>
<dbReference type="STRING" id="451379.A0A158R5Y0"/>
<dbReference type="GO" id="GO:0005634">
    <property type="term" value="C:nucleus"/>
    <property type="evidence" value="ECO:0007669"/>
    <property type="project" value="UniProtKB-SubCell"/>
</dbReference>
<dbReference type="AlphaFoldDB" id="A0A158R5Y0"/>
<evidence type="ECO:0000256" key="2">
    <source>
        <dbReference type="ARBA" id="ARBA00010410"/>
    </source>
</evidence>
<evidence type="ECO:0000256" key="1">
    <source>
        <dbReference type="ARBA" id="ARBA00004123"/>
    </source>
</evidence>
<organism evidence="11 12">
    <name type="scientific">Syphacia muris</name>
    <dbReference type="NCBI Taxonomy" id="451379"/>
    <lineage>
        <taxon>Eukaryota</taxon>
        <taxon>Metazoa</taxon>
        <taxon>Ecdysozoa</taxon>
        <taxon>Nematoda</taxon>
        <taxon>Chromadorea</taxon>
        <taxon>Rhabditida</taxon>
        <taxon>Spirurina</taxon>
        <taxon>Oxyuridomorpha</taxon>
        <taxon>Oxyuroidea</taxon>
        <taxon>Oxyuridae</taxon>
        <taxon>Syphacia</taxon>
    </lineage>
</organism>
<evidence type="ECO:0000256" key="8">
    <source>
        <dbReference type="ARBA" id="ARBA00025193"/>
    </source>
</evidence>
<keyword evidence="5" id="KW-0238">DNA-binding</keyword>
<dbReference type="Pfam" id="PF12251">
    <property type="entry name" value="SNAPC3"/>
    <property type="match status" value="1"/>
</dbReference>
<dbReference type="GO" id="GO:0042795">
    <property type="term" value="P:snRNA transcription by RNA polymerase II"/>
    <property type="evidence" value="ECO:0007669"/>
    <property type="project" value="TreeGrafter"/>
</dbReference>
<keyword evidence="11" id="KW-1185">Reference proteome</keyword>
<dbReference type="GO" id="GO:0042796">
    <property type="term" value="P:snRNA transcription by RNA polymerase III"/>
    <property type="evidence" value="ECO:0007669"/>
    <property type="project" value="TreeGrafter"/>
</dbReference>
<evidence type="ECO:0000256" key="4">
    <source>
        <dbReference type="ARBA" id="ARBA00023015"/>
    </source>
</evidence>
<evidence type="ECO:0000256" key="10">
    <source>
        <dbReference type="ARBA" id="ARBA00029606"/>
    </source>
</evidence>
<proteinExistence type="inferred from homology"/>
<dbReference type="GO" id="GO:0019185">
    <property type="term" value="C:snRNA-activating protein complex"/>
    <property type="evidence" value="ECO:0007669"/>
    <property type="project" value="TreeGrafter"/>
</dbReference>
<dbReference type="GO" id="GO:0000978">
    <property type="term" value="F:RNA polymerase II cis-regulatory region sequence-specific DNA binding"/>
    <property type="evidence" value="ECO:0007669"/>
    <property type="project" value="TreeGrafter"/>
</dbReference>
<sequence length="469" mass="54440">MAMEKIFQPELHEFVSPVVNFEVFRKEAIKARDALRESVRLAPLKQVSYPESIPSPPPHVREARLEDVIVKKETSVLDVIANEGVELRIPAEHLKAAAERLSVMDALAVMNNRDIFFRKKNEQPDIPEKTQLETLKYVRKALLLFCTLIRQKILEGYNAIKKKPTDVCSDPDERERNKHLRAKMFSRLRREGGILKYGDYFQNEITGSRSDVPVSTTVNDFVVTINILRPYNHALDGQERRNLRLAPHWKYVLRGENSLLDVHALFKCSSDYGTSSELGDVMPKVEDFNFMRYPSSFLFIHDTFYVSDYYSGMEEVVQQISDTPLIQLTDISEPIRKWMLRKKDQFGPTQVKSILNVSVKELTCRLGYPYVYIHQGCCEHVFFFSDLRLMDKHDYPESYPHRVSDESLKNYCVVCHKNLAEYIVESEKLPMFPAHMCSDCYSEFFYDGDYKPDTEAKAYFYADPATLSL</sequence>
<dbReference type="GO" id="GO:0001006">
    <property type="term" value="F:RNA polymerase III type 3 promoter sequence-specific DNA binding"/>
    <property type="evidence" value="ECO:0007669"/>
    <property type="project" value="TreeGrafter"/>
</dbReference>
<name>A0A158R5Y0_9BILA</name>
<evidence type="ECO:0000256" key="5">
    <source>
        <dbReference type="ARBA" id="ARBA00023125"/>
    </source>
</evidence>
<dbReference type="PANTHER" id="PTHR13421:SF16">
    <property type="entry name" value="SNRNA-ACTIVATING PROTEIN COMPLEX SUBUNIT 3"/>
    <property type="match status" value="1"/>
</dbReference>
<dbReference type="GO" id="GO:0003681">
    <property type="term" value="F:bent DNA binding"/>
    <property type="evidence" value="ECO:0007669"/>
    <property type="project" value="TreeGrafter"/>
</dbReference>
<evidence type="ECO:0000313" key="11">
    <source>
        <dbReference type="Proteomes" id="UP000046393"/>
    </source>
</evidence>
<keyword evidence="7" id="KW-0539">Nucleus</keyword>
<keyword evidence="6" id="KW-0804">Transcription</keyword>
<dbReference type="InterPro" id="IPR022042">
    <property type="entry name" value="snRNA-activating_su3"/>
</dbReference>
<protein>
    <recommendedName>
        <fullName evidence="3">snRNA-activating protein complex subunit 3</fullName>
    </recommendedName>
    <alternativeName>
        <fullName evidence="10">Small nuclear RNA-activating complex polypeptide 3</fullName>
    </alternativeName>
</protein>
<comment type="similarity">
    <text evidence="2">Belongs to the SNAPC3/SRD2 family.</text>
</comment>
<keyword evidence="4" id="KW-0805">Transcription regulation</keyword>
<dbReference type="Proteomes" id="UP000046393">
    <property type="component" value="Unplaced"/>
</dbReference>
<evidence type="ECO:0000256" key="3">
    <source>
        <dbReference type="ARBA" id="ARBA00013634"/>
    </source>
</evidence>
<comment type="function">
    <text evidence="8">Part of the SNAPc complex required for the transcription of both RNA polymerase II and III small-nuclear RNA genes. Binds to the proximal sequence element (PSE), a non-TATA-box basal promoter element common to these 2 types of genes. Recruits TBP and BRF2 to the U6 snRNA TATA box.</text>
</comment>
<dbReference type="GO" id="GO:0001046">
    <property type="term" value="F:core promoter sequence-specific DNA binding"/>
    <property type="evidence" value="ECO:0007669"/>
    <property type="project" value="TreeGrafter"/>
</dbReference>
<dbReference type="PANTHER" id="PTHR13421">
    <property type="entry name" value="SNRNA-ACTIVATING PROTEIN COMPLEX SUBUNIT 3"/>
    <property type="match status" value="1"/>
</dbReference>
<evidence type="ECO:0000256" key="6">
    <source>
        <dbReference type="ARBA" id="ARBA00023163"/>
    </source>
</evidence>
<comment type="subunit">
    <text evidence="9">Part of the SNAPc complex composed of 5 subunits: SNAPC1, SNAPC2, SNAPC3, SNAPC4 and SNAPC5. SNAPC3 interacts with SNAPC1.</text>
</comment>